<evidence type="ECO:0000313" key="1">
    <source>
        <dbReference type="EMBL" id="MBF7957573.1"/>
    </source>
</evidence>
<name>A0ABS0DUL0_9GAMM</name>
<organism evidence="1 2">
    <name type="scientific">Rahnella victoriana</name>
    <dbReference type="NCBI Taxonomy" id="1510570"/>
    <lineage>
        <taxon>Bacteria</taxon>
        <taxon>Pseudomonadati</taxon>
        <taxon>Pseudomonadota</taxon>
        <taxon>Gammaproteobacteria</taxon>
        <taxon>Enterobacterales</taxon>
        <taxon>Yersiniaceae</taxon>
        <taxon>Rahnella</taxon>
    </lineage>
</organism>
<accession>A0ABS0DUL0</accession>
<evidence type="ECO:0000313" key="2">
    <source>
        <dbReference type="Proteomes" id="UP000600307"/>
    </source>
</evidence>
<proteinExistence type="predicted"/>
<protein>
    <submittedName>
        <fullName evidence="1">Uncharacterized protein</fullName>
    </submittedName>
</protein>
<reference evidence="1 2" key="1">
    <citation type="submission" date="2020-11" db="EMBL/GenBank/DDBJ databases">
        <title>Taxonomic investigation of Rahnella spp.</title>
        <authorList>
            <person name="Lee S.D."/>
        </authorList>
    </citation>
    <scope>NUCLEOTIDE SEQUENCE [LARGE SCALE GENOMIC DNA]</scope>
    <source>
        <strain evidence="1 2">SAP-10</strain>
    </source>
</reference>
<dbReference type="RefSeq" id="WP_095925712.1">
    <property type="nucleotide sequence ID" value="NZ_JADOBH010000004.1"/>
</dbReference>
<dbReference type="EMBL" id="JADOBH010000004">
    <property type="protein sequence ID" value="MBF7957573.1"/>
    <property type="molecule type" value="Genomic_DNA"/>
</dbReference>
<gene>
    <name evidence="1" type="ORF">IV431_18600</name>
</gene>
<keyword evidence="2" id="KW-1185">Reference proteome</keyword>
<dbReference type="Proteomes" id="UP000600307">
    <property type="component" value="Unassembled WGS sequence"/>
</dbReference>
<sequence>MPDIKIVCEQCGSDRFVAAANTPLADIVHSIVCAQCQHPVRVDDVVIFREGVYISGTFDAFPSAGPGRLHDFDI</sequence>
<comment type="caution">
    <text evidence="1">The sequence shown here is derived from an EMBL/GenBank/DDBJ whole genome shotgun (WGS) entry which is preliminary data.</text>
</comment>